<keyword evidence="3" id="KW-1185">Reference proteome</keyword>
<feature type="region of interest" description="Disordered" evidence="1">
    <location>
        <begin position="62"/>
        <end position="87"/>
    </location>
</feature>
<organism evidence="2 3">
    <name type="scientific">Rubripirellula lacrimiformis</name>
    <dbReference type="NCBI Taxonomy" id="1930273"/>
    <lineage>
        <taxon>Bacteria</taxon>
        <taxon>Pseudomonadati</taxon>
        <taxon>Planctomycetota</taxon>
        <taxon>Planctomycetia</taxon>
        <taxon>Pirellulales</taxon>
        <taxon>Pirellulaceae</taxon>
        <taxon>Rubripirellula</taxon>
    </lineage>
</organism>
<dbReference type="OrthoDB" id="277292at2"/>
<dbReference type="EMBL" id="CP036525">
    <property type="protein sequence ID" value="QDT02885.1"/>
    <property type="molecule type" value="Genomic_DNA"/>
</dbReference>
<dbReference type="Proteomes" id="UP000318538">
    <property type="component" value="Chromosome"/>
</dbReference>
<protein>
    <submittedName>
        <fullName evidence="2">Uncharacterized protein</fullName>
    </submittedName>
</protein>
<accession>A0A517N6Y5</accession>
<evidence type="ECO:0000256" key="1">
    <source>
        <dbReference type="SAM" id="MobiDB-lite"/>
    </source>
</evidence>
<name>A0A517N6Y5_9BACT</name>
<proteinExistence type="predicted"/>
<evidence type="ECO:0000313" key="2">
    <source>
        <dbReference type="EMBL" id="QDT02885.1"/>
    </source>
</evidence>
<reference evidence="2 3" key="1">
    <citation type="submission" date="2019-02" db="EMBL/GenBank/DDBJ databases">
        <title>Deep-cultivation of Planctomycetes and their phenomic and genomic characterization uncovers novel biology.</title>
        <authorList>
            <person name="Wiegand S."/>
            <person name="Jogler M."/>
            <person name="Boedeker C."/>
            <person name="Pinto D."/>
            <person name="Vollmers J."/>
            <person name="Rivas-Marin E."/>
            <person name="Kohn T."/>
            <person name="Peeters S.H."/>
            <person name="Heuer A."/>
            <person name="Rast P."/>
            <person name="Oberbeckmann S."/>
            <person name="Bunk B."/>
            <person name="Jeske O."/>
            <person name="Meyerdierks A."/>
            <person name="Storesund J.E."/>
            <person name="Kallscheuer N."/>
            <person name="Luecker S."/>
            <person name="Lage O.M."/>
            <person name="Pohl T."/>
            <person name="Merkel B.J."/>
            <person name="Hornburger P."/>
            <person name="Mueller R.-W."/>
            <person name="Bruemmer F."/>
            <person name="Labrenz M."/>
            <person name="Spormann A.M."/>
            <person name="Op den Camp H."/>
            <person name="Overmann J."/>
            <person name="Amann R."/>
            <person name="Jetten M.S.M."/>
            <person name="Mascher T."/>
            <person name="Medema M.H."/>
            <person name="Devos D.P."/>
            <person name="Kaster A.-K."/>
            <person name="Ovreas L."/>
            <person name="Rohde M."/>
            <person name="Galperin M.Y."/>
            <person name="Jogler C."/>
        </authorList>
    </citation>
    <scope>NUCLEOTIDE SEQUENCE [LARGE SCALE GENOMIC DNA]</scope>
    <source>
        <strain evidence="2 3">K22_7</strain>
    </source>
</reference>
<dbReference type="AlphaFoldDB" id="A0A517N6Y5"/>
<dbReference type="KEGG" id="rlc:K227x_12640"/>
<gene>
    <name evidence="2" type="ORF">K227x_12640</name>
</gene>
<sequence length="351" mass="38232">MHEDLLGYILGALEPHEMRRVDQWIQEDPEARRMLAEIQRKLRPLEQMPPVELPPSDRIARTMASLPPMPAPPPGNADESATSAVGASENAIEPAPLAPMQVHIEPPSQNGWSWMDWAAGSAAAAILLALLLPAIAEGRFEARKSSCQDQLRHFGTAITQFVSRSEQSRLPAVSNSGPEAFAGVYAVRLHEAGLLDDDSIRWCPSLDSPNVDSPANMLVPIERLHQASPNELRSIQQNAGGHYAYTLGVIEKEALKPPRFESRSSFAVMSDAPQTRTASDATVDQSAGHSGVGINVLFEDGRVQFIPLASLNSIPDHPLRNHRGDVEAGVDVDDASLAPSWRPPFVDVRQR</sequence>
<dbReference type="RefSeq" id="WP_145168681.1">
    <property type="nucleotide sequence ID" value="NZ_CP036525.1"/>
</dbReference>
<evidence type="ECO:0000313" key="3">
    <source>
        <dbReference type="Proteomes" id="UP000318538"/>
    </source>
</evidence>